<dbReference type="RefSeq" id="WP_345709431.1">
    <property type="nucleotide sequence ID" value="NZ_BAABKV010000001.1"/>
</dbReference>
<evidence type="ECO:0000256" key="4">
    <source>
        <dbReference type="PROSITE-ProRule" id="PRU00335"/>
    </source>
</evidence>
<sequence length="223" mass="23947">MDAASGTAPSKRRDARRNRDLLVDAARQAFAEQGIDAPLDVIARRAGVGNATLYRHFPSRAALVDAVFGDLLAATSAAGEHARSVEDPWEALTQYLEHVFTGLAADRGSNDLMTAQLPDSRALQAVHEHNRQTVDILLARGRDRGSIRPDLAPEDVLLALAALGRTVPALTEAADPDAWRRPLALLLDSFRASPGHSSLPAPALRPEQLGAVLHRLGPHRTAH</sequence>
<proteinExistence type="predicted"/>
<feature type="DNA-binding region" description="H-T-H motif" evidence="4">
    <location>
        <begin position="38"/>
        <end position="57"/>
    </location>
</feature>
<dbReference type="PANTHER" id="PTHR30055:SF234">
    <property type="entry name" value="HTH-TYPE TRANSCRIPTIONAL REGULATOR BETI"/>
    <property type="match status" value="1"/>
</dbReference>
<evidence type="ECO:0000259" key="5">
    <source>
        <dbReference type="PROSITE" id="PS50977"/>
    </source>
</evidence>
<evidence type="ECO:0000256" key="2">
    <source>
        <dbReference type="ARBA" id="ARBA00023125"/>
    </source>
</evidence>
<keyword evidence="1" id="KW-0805">Transcription regulation</keyword>
<dbReference type="PRINTS" id="PR00455">
    <property type="entry name" value="HTHTETR"/>
</dbReference>
<dbReference type="Pfam" id="PF00440">
    <property type="entry name" value="TetR_N"/>
    <property type="match status" value="1"/>
</dbReference>
<evidence type="ECO:0000256" key="1">
    <source>
        <dbReference type="ARBA" id="ARBA00023015"/>
    </source>
</evidence>
<dbReference type="Proteomes" id="UP001596435">
    <property type="component" value="Unassembled WGS sequence"/>
</dbReference>
<name>A0ABW2GBB2_9ACTN</name>
<keyword evidence="3" id="KW-0804">Transcription</keyword>
<keyword evidence="7" id="KW-1185">Reference proteome</keyword>
<evidence type="ECO:0000313" key="6">
    <source>
        <dbReference type="EMBL" id="MFC7184703.1"/>
    </source>
</evidence>
<organism evidence="6 7">
    <name type="scientific">Kitasatospora paranensis</name>
    <dbReference type="NCBI Taxonomy" id="258053"/>
    <lineage>
        <taxon>Bacteria</taxon>
        <taxon>Bacillati</taxon>
        <taxon>Actinomycetota</taxon>
        <taxon>Actinomycetes</taxon>
        <taxon>Kitasatosporales</taxon>
        <taxon>Streptomycetaceae</taxon>
        <taxon>Kitasatospora</taxon>
    </lineage>
</organism>
<dbReference type="InterPro" id="IPR050109">
    <property type="entry name" value="HTH-type_TetR-like_transc_reg"/>
</dbReference>
<dbReference type="InterPro" id="IPR009057">
    <property type="entry name" value="Homeodomain-like_sf"/>
</dbReference>
<protein>
    <submittedName>
        <fullName evidence="6">TetR/AcrR family transcriptional regulator</fullName>
    </submittedName>
</protein>
<dbReference type="SUPFAM" id="SSF48498">
    <property type="entry name" value="Tetracyclin repressor-like, C-terminal domain"/>
    <property type="match status" value="1"/>
</dbReference>
<comment type="caution">
    <text evidence="6">The sequence shown here is derived from an EMBL/GenBank/DDBJ whole genome shotgun (WGS) entry which is preliminary data.</text>
</comment>
<dbReference type="EMBL" id="JBHTAJ010000115">
    <property type="protein sequence ID" value="MFC7184703.1"/>
    <property type="molecule type" value="Genomic_DNA"/>
</dbReference>
<dbReference type="InterPro" id="IPR049445">
    <property type="entry name" value="TetR_SbtR-like_C"/>
</dbReference>
<dbReference type="Pfam" id="PF21597">
    <property type="entry name" value="TetR_C_43"/>
    <property type="match status" value="1"/>
</dbReference>
<reference evidence="7" key="1">
    <citation type="journal article" date="2019" name="Int. J. Syst. Evol. Microbiol.">
        <title>The Global Catalogue of Microorganisms (GCM) 10K type strain sequencing project: providing services to taxonomists for standard genome sequencing and annotation.</title>
        <authorList>
            <consortium name="The Broad Institute Genomics Platform"/>
            <consortium name="The Broad Institute Genome Sequencing Center for Infectious Disease"/>
            <person name="Wu L."/>
            <person name="Ma J."/>
        </authorList>
    </citation>
    <scope>NUCLEOTIDE SEQUENCE [LARGE SCALE GENOMIC DNA]</scope>
    <source>
        <strain evidence="7">CGMCC 1.12859</strain>
    </source>
</reference>
<dbReference type="SUPFAM" id="SSF46689">
    <property type="entry name" value="Homeodomain-like"/>
    <property type="match status" value="1"/>
</dbReference>
<evidence type="ECO:0000256" key="3">
    <source>
        <dbReference type="ARBA" id="ARBA00023163"/>
    </source>
</evidence>
<dbReference type="PANTHER" id="PTHR30055">
    <property type="entry name" value="HTH-TYPE TRANSCRIPTIONAL REGULATOR RUTR"/>
    <property type="match status" value="1"/>
</dbReference>
<dbReference type="PROSITE" id="PS50977">
    <property type="entry name" value="HTH_TETR_2"/>
    <property type="match status" value="1"/>
</dbReference>
<keyword evidence="2 4" id="KW-0238">DNA-binding</keyword>
<dbReference type="Gene3D" id="1.10.357.10">
    <property type="entry name" value="Tetracycline Repressor, domain 2"/>
    <property type="match status" value="1"/>
</dbReference>
<evidence type="ECO:0000313" key="7">
    <source>
        <dbReference type="Proteomes" id="UP001596435"/>
    </source>
</evidence>
<accession>A0ABW2GBB2</accession>
<dbReference type="InterPro" id="IPR036271">
    <property type="entry name" value="Tet_transcr_reg_TetR-rel_C_sf"/>
</dbReference>
<dbReference type="InterPro" id="IPR001647">
    <property type="entry name" value="HTH_TetR"/>
</dbReference>
<feature type="domain" description="HTH tetR-type" evidence="5">
    <location>
        <begin position="16"/>
        <end position="75"/>
    </location>
</feature>
<gene>
    <name evidence="6" type="ORF">ACFQMG_34645</name>
</gene>